<comment type="caution">
    <text evidence="1">The sequence shown here is derived from an EMBL/GenBank/DDBJ whole genome shotgun (WGS) entry which is preliminary data.</text>
</comment>
<proteinExistence type="predicted"/>
<accession>D6U3U4</accession>
<dbReference type="EMBL" id="ADVG01000004">
    <property type="protein sequence ID" value="EFH81182.1"/>
    <property type="molecule type" value="Genomic_DNA"/>
</dbReference>
<name>D6U3U4_KTERA</name>
<dbReference type="InParanoid" id="D6U3U4"/>
<dbReference type="AlphaFoldDB" id="D6U3U4"/>
<evidence type="ECO:0000313" key="1">
    <source>
        <dbReference type="EMBL" id="EFH81182.1"/>
    </source>
</evidence>
<keyword evidence="2" id="KW-1185">Reference proteome</keyword>
<gene>
    <name evidence="1" type="ORF">Krac_1881</name>
</gene>
<evidence type="ECO:0000313" key="2">
    <source>
        <dbReference type="Proteomes" id="UP000004508"/>
    </source>
</evidence>
<organism evidence="1 2">
    <name type="scientific">Ktedonobacter racemifer DSM 44963</name>
    <dbReference type="NCBI Taxonomy" id="485913"/>
    <lineage>
        <taxon>Bacteria</taxon>
        <taxon>Bacillati</taxon>
        <taxon>Chloroflexota</taxon>
        <taxon>Ktedonobacteria</taxon>
        <taxon>Ktedonobacterales</taxon>
        <taxon>Ktedonobacteraceae</taxon>
        <taxon>Ktedonobacter</taxon>
    </lineage>
</organism>
<sequence length="147" mass="16050">MVPPAAAFLLPKSNTSIETHRSTKSNSIFTSIPRQKKGSLTPPLPATSRLQLSLLWLHAILFDIAHFPSATLPPVSHSSPLPLRRACIQPPTASIDHLRASIGAGHEHTRHHRLPCLSFSLLDAFLLFTPQLALKTILVFCHASMDG</sequence>
<dbReference type="RefSeq" id="WP_007918393.1">
    <property type="nucleotide sequence ID" value="NZ_ADVG01000004.1"/>
</dbReference>
<dbReference type="Proteomes" id="UP000004508">
    <property type="component" value="Unassembled WGS sequence"/>
</dbReference>
<reference evidence="1 2" key="1">
    <citation type="journal article" date="2011" name="Stand. Genomic Sci.">
        <title>Non-contiguous finished genome sequence and contextual data of the filamentous soil bacterium Ktedonobacter racemifer type strain (SOSP1-21).</title>
        <authorList>
            <person name="Chang Y.J."/>
            <person name="Land M."/>
            <person name="Hauser L."/>
            <person name="Chertkov O."/>
            <person name="Del Rio T.G."/>
            <person name="Nolan M."/>
            <person name="Copeland A."/>
            <person name="Tice H."/>
            <person name="Cheng J.F."/>
            <person name="Lucas S."/>
            <person name="Han C."/>
            <person name="Goodwin L."/>
            <person name="Pitluck S."/>
            <person name="Ivanova N."/>
            <person name="Ovchinikova G."/>
            <person name="Pati A."/>
            <person name="Chen A."/>
            <person name="Palaniappan K."/>
            <person name="Mavromatis K."/>
            <person name="Liolios K."/>
            <person name="Brettin T."/>
            <person name="Fiebig A."/>
            <person name="Rohde M."/>
            <person name="Abt B."/>
            <person name="Goker M."/>
            <person name="Detter J.C."/>
            <person name="Woyke T."/>
            <person name="Bristow J."/>
            <person name="Eisen J.A."/>
            <person name="Markowitz V."/>
            <person name="Hugenholtz P."/>
            <person name="Kyrpides N.C."/>
            <person name="Klenk H.P."/>
            <person name="Lapidus A."/>
        </authorList>
    </citation>
    <scope>NUCLEOTIDE SEQUENCE [LARGE SCALE GENOMIC DNA]</scope>
    <source>
        <strain evidence="2">DSM 44963</strain>
    </source>
</reference>
<dbReference type="STRING" id="485913.Krac_1881"/>
<protein>
    <submittedName>
        <fullName evidence="1">Uncharacterized protein</fullName>
    </submittedName>
</protein>